<sequence length="373" mass="41434">MERHCSGIGCRNAAGSLQCPTCLKRNIEGSYFCSQECFKTNWAEHKTVHKVQSTSGYYNPFPNFRFTGSVRPVYPLSPRRSVPKSIPAPDWWKDGIPKYPPSMRRRNKAEILDAKGQASMRKVCRLTREVLDIAAAAVRPGITTDQLDEIVHAACIERNAYPSPLNYNHFPKSMCTSPNEVICHGIPDQRVLLDGDIINLDISLYHDGHHGDVNETYYVGDRAKNDPDSVRVVEAARECLDEAIKAVKPGALFREFGNIIEKRARGSGCSVVRAYCGHGINHFFHCPPDILHYAKNRAVGVAKPGMTFTIEPMIALGSFHDVTWPDNWTATTVDGKRTAQFEHTLLVTEDGVEVLTARKPDSPGGPVPMPYGS</sequence>
<dbReference type="GO" id="GO:0005829">
    <property type="term" value="C:cytosol"/>
    <property type="evidence" value="ECO:0007669"/>
    <property type="project" value="TreeGrafter"/>
</dbReference>
<feature type="domain" description="C6H2-type" evidence="12">
    <location>
        <begin position="2"/>
        <end position="56"/>
    </location>
</feature>
<evidence type="ECO:0000256" key="8">
    <source>
        <dbReference type="ARBA" id="ARBA00022833"/>
    </source>
</evidence>
<dbReference type="PANTHER" id="PTHR43330">
    <property type="entry name" value="METHIONINE AMINOPEPTIDASE"/>
    <property type="match status" value="1"/>
</dbReference>
<feature type="binding site" evidence="9">
    <location>
        <position position="184"/>
    </location>
    <ligand>
        <name>a protein</name>
        <dbReference type="ChEBI" id="CHEBI:16541"/>
    </ligand>
    <ligandPart>
        <name>N-terminal L-methionine residue</name>
        <dbReference type="ChEBI" id="CHEBI:64731"/>
    </ligandPart>
</feature>
<accession>A0AAJ0FBC1</accession>
<keyword evidence="3 9" id="KW-0963">Cytoplasm</keyword>
<comment type="catalytic activity">
    <reaction evidence="9 11">
        <text>Release of N-terminal amino acids, preferentially methionine, from peptides and arylamides.</text>
        <dbReference type="EC" id="3.4.11.18"/>
    </reaction>
</comment>
<evidence type="ECO:0000256" key="2">
    <source>
        <dbReference type="ARBA" id="ARBA00022438"/>
    </source>
</evidence>
<dbReference type="InterPro" id="IPR036005">
    <property type="entry name" value="Creatinase/aminopeptidase-like"/>
</dbReference>
<comment type="function">
    <text evidence="9 11">Cotranslationally removes the N-terminal methionine from nascent proteins. The N-terminal methionine is often cleaved when the second residue in the primary sequence is small and uncharged (Met-Ala-, Cys, Gly, Pro, Ser, Thr, or Val).</text>
</comment>
<dbReference type="GO" id="GO:0008270">
    <property type="term" value="F:zinc ion binding"/>
    <property type="evidence" value="ECO:0007669"/>
    <property type="project" value="UniProtKB-KW"/>
</dbReference>
<dbReference type="GO" id="GO:0070006">
    <property type="term" value="F:metalloaminopeptidase activity"/>
    <property type="evidence" value="ECO:0007669"/>
    <property type="project" value="UniProtKB-UniRule"/>
</dbReference>
<comment type="cofactor">
    <cofactor evidence="11">
        <name>Co(2+)</name>
        <dbReference type="ChEBI" id="CHEBI:48828"/>
    </cofactor>
    <cofactor evidence="11">
        <name>Zn(2+)</name>
        <dbReference type="ChEBI" id="CHEBI:29105"/>
    </cofactor>
    <cofactor evidence="11">
        <name>Mn(2+)</name>
        <dbReference type="ChEBI" id="CHEBI:29035"/>
    </cofactor>
    <cofactor evidence="11">
        <name>Fe(2+)</name>
        <dbReference type="ChEBI" id="CHEBI:29033"/>
    </cofactor>
    <text evidence="11">Binds 2 divalent metal cations per subunit. Has a high-affinity and a low affinity metal-binding site. The true nature of the physiological cofactor is under debate. The enzyme is active with cobalt, zinc, manganese or divalent iron ions.</text>
</comment>
<keyword evidence="5 9" id="KW-0479">Metal-binding</keyword>
<dbReference type="EMBL" id="MU839039">
    <property type="protein sequence ID" value="KAK1762296.1"/>
    <property type="molecule type" value="Genomic_DNA"/>
</dbReference>
<evidence type="ECO:0000256" key="6">
    <source>
        <dbReference type="ARBA" id="ARBA00022771"/>
    </source>
</evidence>
<dbReference type="InterPro" id="IPR031615">
    <property type="entry name" value="Zfn-C6H2"/>
</dbReference>
<dbReference type="InterPro" id="IPR000994">
    <property type="entry name" value="Pept_M24"/>
</dbReference>
<evidence type="ECO:0000256" key="3">
    <source>
        <dbReference type="ARBA" id="ARBA00022490"/>
    </source>
</evidence>
<comment type="caution">
    <text evidence="13">The sequence shown here is derived from an EMBL/GenBank/DDBJ whole genome shotgun (WGS) entry which is preliminary data.</text>
</comment>
<evidence type="ECO:0000256" key="4">
    <source>
        <dbReference type="ARBA" id="ARBA00022670"/>
    </source>
</evidence>
<evidence type="ECO:0000256" key="10">
    <source>
        <dbReference type="PROSITE-ProRule" id="PRU01357"/>
    </source>
</evidence>
<feature type="binding site" evidence="9">
    <location>
        <position position="278"/>
    </location>
    <ligand>
        <name>Zn(2+)</name>
        <dbReference type="ChEBI" id="CHEBI:29105"/>
        <label>4</label>
        <note>catalytic</note>
    </ligand>
</feature>
<evidence type="ECO:0000313" key="14">
    <source>
        <dbReference type="Proteomes" id="UP001244011"/>
    </source>
</evidence>
<proteinExistence type="inferred from homology"/>
<dbReference type="SUPFAM" id="SSF55920">
    <property type="entry name" value="Creatinase/aminopeptidase"/>
    <property type="match status" value="1"/>
</dbReference>
<dbReference type="Gene3D" id="3.90.230.10">
    <property type="entry name" value="Creatinase/methionine aminopeptidase superfamily"/>
    <property type="match status" value="1"/>
</dbReference>
<evidence type="ECO:0000256" key="9">
    <source>
        <dbReference type="HAMAP-Rule" id="MF_03174"/>
    </source>
</evidence>
<dbReference type="PROSITE" id="PS52013">
    <property type="entry name" value="ZF_C6H2"/>
    <property type="match status" value="1"/>
</dbReference>
<dbReference type="Proteomes" id="UP001244011">
    <property type="component" value="Unassembled WGS sequence"/>
</dbReference>
<keyword evidence="4 9" id="KW-0645">Protease</keyword>
<dbReference type="PROSITE" id="PS00680">
    <property type="entry name" value="MAP_1"/>
    <property type="match status" value="1"/>
</dbReference>
<feature type="binding site" evidence="9">
    <location>
        <position position="212"/>
    </location>
    <ligand>
        <name>Zn(2+)</name>
        <dbReference type="ChEBI" id="CHEBI:29105"/>
        <label>4</label>
        <note>catalytic</note>
    </ligand>
</feature>
<feature type="binding site" evidence="9">
    <location>
        <position position="342"/>
    </location>
    <ligand>
        <name>Zn(2+)</name>
        <dbReference type="ChEBI" id="CHEBI:29105"/>
        <label>4</label>
        <note>catalytic</note>
    </ligand>
</feature>
<evidence type="ECO:0000256" key="11">
    <source>
        <dbReference type="RuleBase" id="RU003653"/>
    </source>
</evidence>
<dbReference type="EC" id="3.4.11.18" evidence="11"/>
<feature type="binding site" evidence="9">
    <location>
        <position position="212"/>
    </location>
    <ligand>
        <name>Zn(2+)</name>
        <dbReference type="ChEBI" id="CHEBI:29105"/>
        <label>3</label>
    </ligand>
</feature>
<keyword evidence="8" id="KW-0862">Zinc</keyword>
<dbReference type="InterPro" id="IPR002467">
    <property type="entry name" value="Pept_M24A_MAP1"/>
</dbReference>
<dbReference type="GO" id="GO:0006508">
    <property type="term" value="P:proteolysis"/>
    <property type="evidence" value="ECO:0007669"/>
    <property type="project" value="UniProtKB-KW"/>
</dbReference>
<dbReference type="GO" id="GO:0004239">
    <property type="term" value="F:initiator methionyl aminopeptidase activity"/>
    <property type="evidence" value="ECO:0007669"/>
    <property type="project" value="UniProtKB-UniRule"/>
</dbReference>
<dbReference type="InterPro" id="IPR001714">
    <property type="entry name" value="Pept_M24_MAP"/>
</dbReference>
<organism evidence="13 14">
    <name type="scientific">Phialemonium atrogriseum</name>
    <dbReference type="NCBI Taxonomy" id="1093897"/>
    <lineage>
        <taxon>Eukaryota</taxon>
        <taxon>Fungi</taxon>
        <taxon>Dikarya</taxon>
        <taxon>Ascomycota</taxon>
        <taxon>Pezizomycotina</taxon>
        <taxon>Sordariomycetes</taxon>
        <taxon>Sordariomycetidae</taxon>
        <taxon>Cephalothecales</taxon>
        <taxon>Cephalothecaceae</taxon>
        <taxon>Phialemonium</taxon>
    </lineage>
</organism>
<dbReference type="NCBIfam" id="TIGR00500">
    <property type="entry name" value="met_pdase_I"/>
    <property type="match status" value="1"/>
</dbReference>
<comment type="similarity">
    <text evidence="9 10">Belongs to the peptidase M24A family. Methionine aminopeptidase type 1 subfamily.</text>
</comment>
<evidence type="ECO:0000259" key="12">
    <source>
        <dbReference type="PROSITE" id="PS52013"/>
    </source>
</evidence>
<keyword evidence="6 10" id="KW-0863">Zinc-finger</keyword>
<feature type="binding site" evidence="9">
    <location>
        <position position="285"/>
    </location>
    <ligand>
        <name>a protein</name>
        <dbReference type="ChEBI" id="CHEBI:16541"/>
    </ligand>
    <ligandPart>
        <name>N-terminal L-methionine residue</name>
        <dbReference type="ChEBI" id="CHEBI:64731"/>
    </ligandPart>
</feature>
<dbReference type="FunFam" id="3.90.230.10:FF:000010">
    <property type="entry name" value="Methionine aminopeptidase"/>
    <property type="match status" value="1"/>
</dbReference>
<protein>
    <recommendedName>
        <fullName evidence="11">Methionine aminopeptidase</fullName>
        <ecNumber evidence="11">3.4.11.18</ecNumber>
    </recommendedName>
</protein>
<keyword evidence="2 9" id="KW-0031">Aminopeptidase</keyword>
<dbReference type="PRINTS" id="PR00599">
    <property type="entry name" value="MAPEPTIDASE"/>
</dbReference>
<dbReference type="AlphaFoldDB" id="A0AAJ0FBC1"/>
<gene>
    <name evidence="13" type="ORF">QBC33DRAFT_581813</name>
</gene>
<dbReference type="CDD" id="cd01086">
    <property type="entry name" value="MetAP1"/>
    <property type="match status" value="1"/>
</dbReference>
<feature type="binding site" evidence="9">
    <location>
        <position position="201"/>
    </location>
    <ligand>
        <name>Zn(2+)</name>
        <dbReference type="ChEBI" id="CHEBI:29105"/>
        <label>3</label>
    </ligand>
</feature>
<comment type="subunit">
    <text evidence="9">Associates with the 60S ribosomal subunit of the 80S translational complex.</text>
</comment>
<evidence type="ECO:0000313" key="13">
    <source>
        <dbReference type="EMBL" id="KAK1762296.1"/>
    </source>
</evidence>
<keyword evidence="14" id="KW-1185">Reference proteome</keyword>
<evidence type="ECO:0000256" key="5">
    <source>
        <dbReference type="ARBA" id="ARBA00022723"/>
    </source>
</evidence>
<dbReference type="GeneID" id="85314471"/>
<dbReference type="Pfam" id="PF00557">
    <property type="entry name" value="Peptidase_M24"/>
    <property type="match status" value="1"/>
</dbReference>
<feature type="binding site" evidence="9">
    <location>
        <position position="342"/>
    </location>
    <ligand>
        <name>Zn(2+)</name>
        <dbReference type="ChEBI" id="CHEBI:29105"/>
        <label>3</label>
    </ligand>
</feature>
<comment type="subcellular location">
    <subcellularLocation>
        <location evidence="1 9">Cytoplasm</location>
    </subcellularLocation>
</comment>
<dbReference type="Pfam" id="PF15801">
    <property type="entry name" value="zf-C6H2"/>
    <property type="match status" value="1"/>
</dbReference>
<feature type="binding site" evidence="9">
    <location>
        <position position="311"/>
    </location>
    <ligand>
        <name>Zn(2+)</name>
        <dbReference type="ChEBI" id="CHEBI:29105"/>
        <label>4</label>
        <note>catalytic</note>
    </ligand>
</feature>
<dbReference type="RefSeq" id="XP_060278509.1">
    <property type="nucleotide sequence ID" value="XM_060431284.1"/>
</dbReference>
<evidence type="ECO:0000256" key="7">
    <source>
        <dbReference type="ARBA" id="ARBA00022801"/>
    </source>
</evidence>
<keyword evidence="7 9" id="KW-0378">Hydrolase</keyword>
<dbReference type="PANTHER" id="PTHR43330:SF7">
    <property type="entry name" value="METHIONINE AMINOPEPTIDASE 1"/>
    <property type="match status" value="1"/>
</dbReference>
<name>A0AAJ0FBC1_9PEZI</name>
<comment type="cofactor">
    <cofactor evidence="9">
        <name>Zn(2+)</name>
        <dbReference type="ChEBI" id="CHEBI:29105"/>
    </cofactor>
    <cofactor evidence="9">
        <name>Co(2+)</name>
        <dbReference type="ChEBI" id="CHEBI:48828"/>
    </cofactor>
    <cofactor evidence="9">
        <name>Mn(2+)</name>
        <dbReference type="ChEBI" id="CHEBI:29035"/>
    </cofactor>
    <cofactor evidence="9">
        <name>Fe(2+)</name>
        <dbReference type="ChEBI" id="CHEBI:29033"/>
    </cofactor>
    <text evidence="9">Binds 2 divalent metal cations per subunit. Has a high-affinity and a low affinity metal-binding site. The true nature of the physiological cofactor is under debate. The enzyme is active with zinc, cobalt, manganese or divalent iron ions. Has high activity with zinc; zinc cofactor is transferred into the active site region by the ZNG1 zinc chaperone.</text>
</comment>
<reference evidence="13" key="1">
    <citation type="submission" date="2023-06" db="EMBL/GenBank/DDBJ databases">
        <title>Genome-scale phylogeny and comparative genomics of the fungal order Sordariales.</title>
        <authorList>
            <consortium name="Lawrence Berkeley National Laboratory"/>
            <person name="Hensen N."/>
            <person name="Bonometti L."/>
            <person name="Westerberg I."/>
            <person name="Brannstrom I.O."/>
            <person name="Guillou S."/>
            <person name="Cros-Aarteil S."/>
            <person name="Calhoun S."/>
            <person name="Haridas S."/>
            <person name="Kuo A."/>
            <person name="Mondo S."/>
            <person name="Pangilinan J."/>
            <person name="Riley R."/>
            <person name="Labutti K."/>
            <person name="Andreopoulos B."/>
            <person name="Lipzen A."/>
            <person name="Chen C."/>
            <person name="Yanf M."/>
            <person name="Daum C."/>
            <person name="Ng V."/>
            <person name="Clum A."/>
            <person name="Steindorff A."/>
            <person name="Ohm R."/>
            <person name="Martin F."/>
            <person name="Silar P."/>
            <person name="Natvig D."/>
            <person name="Lalanne C."/>
            <person name="Gautier V."/>
            <person name="Ament-Velasquez S.L."/>
            <person name="Kruys A."/>
            <person name="Hutchinson M.I."/>
            <person name="Powell A.J."/>
            <person name="Barry K."/>
            <person name="Miller A.N."/>
            <person name="Grigoriev I.V."/>
            <person name="Debuchy R."/>
            <person name="Gladieux P."/>
            <person name="Thoren M.H."/>
            <person name="Johannesson H."/>
        </authorList>
    </citation>
    <scope>NUCLEOTIDE SEQUENCE</scope>
    <source>
        <strain evidence="13">8032-3</strain>
    </source>
</reference>
<dbReference type="HAMAP" id="MF_01974">
    <property type="entry name" value="MetAP_1"/>
    <property type="match status" value="1"/>
</dbReference>
<evidence type="ECO:0000256" key="1">
    <source>
        <dbReference type="ARBA" id="ARBA00004496"/>
    </source>
</evidence>